<keyword evidence="2" id="KW-1185">Reference proteome</keyword>
<dbReference type="RefSeq" id="WP_063140333.1">
    <property type="nucleotide sequence ID" value="NZ_CP102389.1"/>
</dbReference>
<comment type="caution">
    <text evidence="1">The sequence shown here is derived from an EMBL/GenBank/DDBJ whole genome shotgun (WGS) entry which is preliminary data.</text>
</comment>
<reference evidence="1" key="1">
    <citation type="submission" date="2022-01" db="EMBL/GenBank/DDBJ databases">
        <authorList>
            <person name="Karlyshev A.V."/>
            <person name="Jaspars M."/>
        </authorList>
    </citation>
    <scope>NUCLEOTIDE SEQUENCE</scope>
    <source>
        <strain evidence="1">AGSA3-2</strain>
    </source>
</reference>
<dbReference type="AlphaFoldDB" id="A0A9Q3W1C2"/>
<protein>
    <submittedName>
        <fullName evidence="1">Uncharacterized protein</fullName>
    </submittedName>
</protein>
<evidence type="ECO:0000313" key="1">
    <source>
        <dbReference type="EMBL" id="MCE7507219.1"/>
    </source>
</evidence>
<dbReference type="EMBL" id="JAJVKT010000001">
    <property type="protein sequence ID" value="MCE7507219.1"/>
    <property type="molecule type" value="Genomic_DNA"/>
</dbReference>
<organism evidence="1 2">
    <name type="scientific">Alloalcanivorax xenomutans</name>
    <dbReference type="NCBI Taxonomy" id="1094342"/>
    <lineage>
        <taxon>Bacteria</taxon>
        <taxon>Pseudomonadati</taxon>
        <taxon>Pseudomonadota</taxon>
        <taxon>Gammaproteobacteria</taxon>
        <taxon>Oceanospirillales</taxon>
        <taxon>Alcanivoracaceae</taxon>
        <taxon>Alloalcanivorax</taxon>
    </lineage>
</organism>
<evidence type="ECO:0000313" key="2">
    <source>
        <dbReference type="Proteomes" id="UP001107961"/>
    </source>
</evidence>
<name>A0A9Q3W1C2_9GAMM</name>
<sequence length="176" mass="18836">MKQKGTDLLMCTIQGAVLVVLLTAKAESAGADTLEGELGGESRSWHVLRDGQTSTARFSNVAPGVVVYQVQGHAEEKFAIAESVALSFTAMNGRLIGTPEVSYFPENSLFPVYSNQGGGKLTLEHLKSGEDTVVLKGRYQGSLERLEGIGKDASGGDSLTLDLFFDVRLRPGDEQE</sequence>
<proteinExistence type="predicted"/>
<accession>A0A9Q3W1C2</accession>
<gene>
    <name evidence="1" type="ORF">LZG35_01120</name>
</gene>
<dbReference type="Proteomes" id="UP001107961">
    <property type="component" value="Unassembled WGS sequence"/>
</dbReference>